<dbReference type="GeneTree" id="ENSGT00940000164657"/>
<evidence type="ECO:0000256" key="10">
    <source>
        <dbReference type="SAM" id="SignalP"/>
    </source>
</evidence>
<comment type="similarity">
    <text evidence="2">Belongs to the secreted frizzled-related protein (sFRP) family.</text>
</comment>
<dbReference type="Proteomes" id="UP000261540">
    <property type="component" value="Unplaced"/>
</dbReference>
<dbReference type="PANTHER" id="PTHR11309:SF11">
    <property type="entry name" value="SECRETED FRIZZLED-RELATED PROTEIN 2"/>
    <property type="match status" value="1"/>
</dbReference>
<dbReference type="PANTHER" id="PTHR11309">
    <property type="entry name" value="FRIZZLED"/>
    <property type="match status" value="1"/>
</dbReference>
<dbReference type="AlphaFoldDB" id="A0A3B3QM41"/>
<dbReference type="CDD" id="cd03580">
    <property type="entry name" value="NTR_Sfrp1_like"/>
    <property type="match status" value="1"/>
</dbReference>
<name>A0A3B3QM41_9TELE</name>
<evidence type="ECO:0000256" key="6">
    <source>
        <dbReference type="ARBA" id="ARBA00022729"/>
    </source>
</evidence>
<keyword evidence="5" id="KW-0879">Wnt signaling pathway</keyword>
<evidence type="ECO:0000313" key="13">
    <source>
        <dbReference type="Ensembl" id="ENSPKIP00000006486.1"/>
    </source>
</evidence>
<dbReference type="GO" id="GO:0048263">
    <property type="term" value="P:determination of dorsal identity"/>
    <property type="evidence" value="ECO:0007669"/>
    <property type="project" value="Ensembl"/>
</dbReference>
<feature type="domain" description="FZ" evidence="11">
    <location>
        <begin position="23"/>
        <end position="141"/>
    </location>
</feature>
<reference evidence="13" key="1">
    <citation type="submission" date="2025-08" db="UniProtKB">
        <authorList>
            <consortium name="Ensembl"/>
        </authorList>
    </citation>
    <scope>IDENTIFICATION</scope>
</reference>
<dbReference type="FunFam" id="1.10.2000.10:FF:000001">
    <property type="entry name" value="secreted frizzled-related protein 2"/>
    <property type="match status" value="1"/>
</dbReference>
<dbReference type="Gene3D" id="1.10.2000.10">
    <property type="entry name" value="Frizzled cysteine-rich domain"/>
    <property type="match status" value="1"/>
</dbReference>
<keyword evidence="14" id="KW-1185">Reference proteome</keyword>
<dbReference type="OrthoDB" id="5985572at2759"/>
<feature type="signal peptide" evidence="10">
    <location>
        <begin position="1"/>
        <end position="17"/>
    </location>
</feature>
<dbReference type="GO" id="GO:0050821">
    <property type="term" value="P:protein stabilization"/>
    <property type="evidence" value="ECO:0007669"/>
    <property type="project" value="Ensembl"/>
</dbReference>
<dbReference type="GO" id="GO:0030514">
    <property type="term" value="P:negative regulation of BMP signaling pathway"/>
    <property type="evidence" value="ECO:0007669"/>
    <property type="project" value="Ensembl"/>
</dbReference>
<dbReference type="Ensembl" id="ENSPKIT00000030513.1">
    <property type="protein sequence ID" value="ENSPKIP00000006486.1"/>
    <property type="gene ID" value="ENSPKIG00000022750.1"/>
</dbReference>
<dbReference type="InterPro" id="IPR001134">
    <property type="entry name" value="Netrin_domain"/>
</dbReference>
<protein>
    <submittedName>
        <fullName evidence="13">Sizzled</fullName>
    </submittedName>
</protein>
<evidence type="ECO:0000256" key="3">
    <source>
        <dbReference type="ARBA" id="ARBA00022473"/>
    </source>
</evidence>
<evidence type="ECO:0000256" key="2">
    <source>
        <dbReference type="ARBA" id="ARBA00010054"/>
    </source>
</evidence>
<keyword evidence="4" id="KW-0964">Secreted</keyword>
<dbReference type="RefSeq" id="XP_023647260.1">
    <property type="nucleotide sequence ID" value="XM_023791492.2"/>
</dbReference>
<feature type="disulfide bond" evidence="9">
    <location>
        <begin position="104"/>
        <end position="128"/>
    </location>
</feature>
<dbReference type="STRING" id="1676925.ENSPKIP00000006486"/>
<evidence type="ECO:0000256" key="5">
    <source>
        <dbReference type="ARBA" id="ARBA00022687"/>
    </source>
</evidence>
<dbReference type="SMART" id="SM00063">
    <property type="entry name" value="FRI"/>
    <property type="match status" value="1"/>
</dbReference>
<dbReference type="GO" id="GO:0030154">
    <property type="term" value="P:cell differentiation"/>
    <property type="evidence" value="ECO:0007669"/>
    <property type="project" value="UniProtKB-KW"/>
</dbReference>
<keyword evidence="6 10" id="KW-0732">Signal</keyword>
<evidence type="ECO:0000256" key="4">
    <source>
        <dbReference type="ARBA" id="ARBA00022525"/>
    </source>
</evidence>
<dbReference type="GO" id="GO:0005615">
    <property type="term" value="C:extracellular space"/>
    <property type="evidence" value="ECO:0007669"/>
    <property type="project" value="TreeGrafter"/>
</dbReference>
<evidence type="ECO:0000313" key="14">
    <source>
        <dbReference type="Proteomes" id="UP000261540"/>
    </source>
</evidence>
<comment type="caution">
    <text evidence="9">Lacks conserved residue(s) required for the propagation of feature annotation.</text>
</comment>
<dbReference type="Pfam" id="PF01392">
    <property type="entry name" value="Fz"/>
    <property type="match status" value="1"/>
</dbReference>
<comment type="subcellular location">
    <subcellularLocation>
        <location evidence="1">Secreted</location>
    </subcellularLocation>
</comment>
<feature type="domain" description="NTR" evidence="12">
    <location>
        <begin position="161"/>
        <end position="285"/>
    </location>
</feature>
<reference evidence="13" key="2">
    <citation type="submission" date="2025-09" db="UniProtKB">
        <authorList>
            <consortium name="Ensembl"/>
        </authorList>
    </citation>
    <scope>IDENTIFICATION</scope>
</reference>
<dbReference type="SUPFAM" id="SSF63501">
    <property type="entry name" value="Frizzled cysteine-rich domain"/>
    <property type="match status" value="1"/>
</dbReference>
<dbReference type="GO" id="GO:0060070">
    <property type="term" value="P:canonical Wnt signaling pathway"/>
    <property type="evidence" value="ECO:0007669"/>
    <property type="project" value="TreeGrafter"/>
</dbReference>
<evidence type="ECO:0000256" key="1">
    <source>
        <dbReference type="ARBA" id="ARBA00004613"/>
    </source>
</evidence>
<dbReference type="GO" id="GO:0048066">
    <property type="term" value="P:developmental pigmentation"/>
    <property type="evidence" value="ECO:0007669"/>
    <property type="project" value="Ensembl"/>
</dbReference>
<dbReference type="GO" id="GO:0035567">
    <property type="term" value="P:non-canonical Wnt signaling pathway"/>
    <property type="evidence" value="ECO:0007669"/>
    <property type="project" value="TreeGrafter"/>
</dbReference>
<evidence type="ECO:0000256" key="9">
    <source>
        <dbReference type="PROSITE-ProRule" id="PRU00090"/>
    </source>
</evidence>
<evidence type="ECO:0000259" key="11">
    <source>
        <dbReference type="PROSITE" id="PS50038"/>
    </source>
</evidence>
<organism evidence="13 14">
    <name type="scientific">Paramormyrops kingsleyae</name>
    <dbReference type="NCBI Taxonomy" id="1676925"/>
    <lineage>
        <taxon>Eukaryota</taxon>
        <taxon>Metazoa</taxon>
        <taxon>Chordata</taxon>
        <taxon>Craniata</taxon>
        <taxon>Vertebrata</taxon>
        <taxon>Euteleostomi</taxon>
        <taxon>Actinopterygii</taxon>
        <taxon>Neopterygii</taxon>
        <taxon>Teleostei</taxon>
        <taxon>Osteoglossocephala</taxon>
        <taxon>Osteoglossomorpha</taxon>
        <taxon>Osteoglossiformes</taxon>
        <taxon>Mormyridae</taxon>
        <taxon>Paramormyrops</taxon>
    </lineage>
</organism>
<dbReference type="InterPro" id="IPR015526">
    <property type="entry name" value="Frizzled/SFRP"/>
</dbReference>
<dbReference type="CTD" id="353294"/>
<dbReference type="InterPro" id="IPR036790">
    <property type="entry name" value="Frizzled_dom_sf"/>
</dbReference>
<evidence type="ECO:0000259" key="12">
    <source>
        <dbReference type="PROSITE" id="PS50189"/>
    </source>
</evidence>
<dbReference type="PROSITE" id="PS50038">
    <property type="entry name" value="FZ"/>
    <property type="match status" value="1"/>
</dbReference>
<evidence type="ECO:0000256" key="8">
    <source>
        <dbReference type="ARBA" id="ARBA00023157"/>
    </source>
</evidence>
<sequence>MLLLGLLALSLPVLGWGRAFDLGQSTRCVPIPRHMGVCQDVGYSEMRLPNFLGHTSLEAEVVPRSEDWRPLLQTGCHAQARAFLCSLLAPVCLDTFIQPCYSLCVAVRDSCAPVLACQGHEWPSELDCDRFPAQEDMCLSPIQKHTSLFSKGLPQPACQDCPMVVGLPPLKRVLDALCLNDFAVKAKLSRQHLPSGEAEFTVEGRVEFVRQGPLLPYDTQSMLRQWLLINRGCAQTLLRPGHSQLYLLTGTVRSDGTVTLDSLFPWHKKDAHLVLATRKWKHHRC</sequence>
<feature type="chain" id="PRO_5017337132" evidence="10">
    <location>
        <begin position="18"/>
        <end position="285"/>
    </location>
</feature>
<dbReference type="GeneID" id="111833318"/>
<keyword evidence="7" id="KW-0221">Differentiation</keyword>
<dbReference type="KEGG" id="pki:111833318"/>
<evidence type="ECO:0000256" key="7">
    <source>
        <dbReference type="ARBA" id="ARBA00022782"/>
    </source>
</evidence>
<keyword evidence="8 9" id="KW-1015">Disulfide bond</keyword>
<dbReference type="InterPro" id="IPR020067">
    <property type="entry name" value="Frizzled_dom"/>
</dbReference>
<accession>A0A3B3QM41</accession>
<dbReference type="GO" id="GO:0017147">
    <property type="term" value="F:Wnt-protein binding"/>
    <property type="evidence" value="ECO:0007669"/>
    <property type="project" value="TreeGrafter"/>
</dbReference>
<keyword evidence="3" id="KW-0217">Developmental protein</keyword>
<proteinExistence type="inferred from homology"/>
<dbReference type="PROSITE" id="PS50189">
    <property type="entry name" value="NTR"/>
    <property type="match status" value="1"/>
</dbReference>